<dbReference type="InterPro" id="IPR029063">
    <property type="entry name" value="SAM-dependent_MTases_sf"/>
</dbReference>
<dbReference type="InterPro" id="IPR013216">
    <property type="entry name" value="Methyltransf_11"/>
</dbReference>
<accession>X1PYK5</accession>
<dbReference type="EMBL" id="BARV01024692">
    <property type="protein sequence ID" value="GAI36029.1"/>
    <property type="molecule type" value="Genomic_DNA"/>
</dbReference>
<dbReference type="PANTHER" id="PTHR42912">
    <property type="entry name" value="METHYLTRANSFERASE"/>
    <property type="match status" value="1"/>
</dbReference>
<evidence type="ECO:0000259" key="1">
    <source>
        <dbReference type="Pfam" id="PF08241"/>
    </source>
</evidence>
<feature type="domain" description="Methyltransferase type 11" evidence="1">
    <location>
        <begin position="65"/>
        <end position="149"/>
    </location>
</feature>
<sequence>MSFSYGEVRKNKQGGRMADLESIASPFDSLALDYDNWFEREGMPIFAIETEAFREILLLLPKPWLEVGVGSGRFAQALGIEIGLDPSVKLLDIARNRSLNVLLGRGEDTPFADGAFGTVFLIVTLCFVDSPLAVLIEANRLLKQGGKMVLGLVLRESPWGQFYQAKKEHRFYKHATFYSYAEVTGLLGQAGFSVEKTISTLFQKPGEVEHMESPREGFSSDAGFTIILARKSP</sequence>
<dbReference type="CDD" id="cd02440">
    <property type="entry name" value="AdoMet_MTases"/>
    <property type="match status" value="1"/>
</dbReference>
<proteinExistence type="predicted"/>
<dbReference type="Pfam" id="PF08241">
    <property type="entry name" value="Methyltransf_11"/>
    <property type="match status" value="1"/>
</dbReference>
<dbReference type="InterPro" id="IPR050508">
    <property type="entry name" value="Methyltransf_Superfamily"/>
</dbReference>
<protein>
    <recommendedName>
        <fullName evidence="1">Methyltransferase type 11 domain-containing protein</fullName>
    </recommendedName>
</protein>
<evidence type="ECO:0000313" key="2">
    <source>
        <dbReference type="EMBL" id="GAI36029.1"/>
    </source>
</evidence>
<dbReference type="Gene3D" id="3.40.50.150">
    <property type="entry name" value="Vaccinia Virus protein VP39"/>
    <property type="match status" value="1"/>
</dbReference>
<gene>
    <name evidence="2" type="ORF">S06H3_40254</name>
</gene>
<reference evidence="2" key="1">
    <citation type="journal article" date="2014" name="Front. Microbiol.">
        <title>High frequency of phylogenetically diverse reductive dehalogenase-homologous genes in deep subseafloor sedimentary metagenomes.</title>
        <authorList>
            <person name="Kawai M."/>
            <person name="Futagami T."/>
            <person name="Toyoda A."/>
            <person name="Takaki Y."/>
            <person name="Nishi S."/>
            <person name="Hori S."/>
            <person name="Arai W."/>
            <person name="Tsubouchi T."/>
            <person name="Morono Y."/>
            <person name="Uchiyama I."/>
            <person name="Ito T."/>
            <person name="Fujiyama A."/>
            <person name="Inagaki F."/>
            <person name="Takami H."/>
        </authorList>
    </citation>
    <scope>NUCLEOTIDE SEQUENCE</scope>
    <source>
        <strain evidence="2">Expedition CK06-06</strain>
    </source>
</reference>
<dbReference type="GO" id="GO:0008757">
    <property type="term" value="F:S-adenosylmethionine-dependent methyltransferase activity"/>
    <property type="evidence" value="ECO:0007669"/>
    <property type="project" value="InterPro"/>
</dbReference>
<name>X1PYK5_9ZZZZ</name>
<dbReference type="PANTHER" id="PTHR42912:SF80">
    <property type="entry name" value="METHYLTRANSFERASE DOMAIN-CONTAINING PROTEIN"/>
    <property type="match status" value="1"/>
</dbReference>
<comment type="caution">
    <text evidence="2">The sequence shown here is derived from an EMBL/GenBank/DDBJ whole genome shotgun (WGS) entry which is preliminary data.</text>
</comment>
<organism evidence="2">
    <name type="scientific">marine sediment metagenome</name>
    <dbReference type="NCBI Taxonomy" id="412755"/>
    <lineage>
        <taxon>unclassified sequences</taxon>
        <taxon>metagenomes</taxon>
        <taxon>ecological metagenomes</taxon>
    </lineage>
</organism>
<dbReference type="AlphaFoldDB" id="X1PYK5"/>
<dbReference type="SUPFAM" id="SSF53335">
    <property type="entry name" value="S-adenosyl-L-methionine-dependent methyltransferases"/>
    <property type="match status" value="1"/>
</dbReference>